<accession>A0A1L7CW37</accession>
<name>A0A1L7CW37_9CORY</name>
<dbReference type="KEGG" id="csph:CSPHI_02015"/>
<evidence type="ECO:0000313" key="2">
    <source>
        <dbReference type="EMBL" id="APT90054.1"/>
    </source>
</evidence>
<dbReference type="EMBL" id="CP009248">
    <property type="protein sequence ID" value="APT90054.1"/>
    <property type="molecule type" value="Genomic_DNA"/>
</dbReference>
<dbReference type="Proteomes" id="UP000185469">
    <property type="component" value="Chromosome"/>
</dbReference>
<keyword evidence="3" id="KW-1185">Reference proteome</keyword>
<dbReference type="STRING" id="1437874.CSPHI_02015"/>
<evidence type="ECO:0000256" key="1">
    <source>
        <dbReference type="SAM" id="MobiDB-lite"/>
    </source>
</evidence>
<reference evidence="2 3" key="1">
    <citation type="submission" date="2014-08" db="EMBL/GenBank/DDBJ databases">
        <title>Complete genome sequence of Corynebacterium sphenisci CECT 5990(T) (=DSM 44792(T)), isolated from healthy wild penguins.</title>
        <authorList>
            <person name="Ruckert C."/>
            <person name="Albersmeier A."/>
            <person name="Winkler A."/>
            <person name="Kalinowski J."/>
        </authorList>
    </citation>
    <scope>NUCLEOTIDE SEQUENCE [LARGE SCALE GENOMIC DNA]</scope>
    <source>
        <strain evidence="2 3">DSM 44792</strain>
    </source>
</reference>
<gene>
    <name evidence="2" type="ORF">CSPHI_02015</name>
</gene>
<dbReference type="AlphaFoldDB" id="A0A1L7CW37"/>
<evidence type="ECO:0000313" key="3">
    <source>
        <dbReference type="Proteomes" id="UP000185469"/>
    </source>
</evidence>
<organism evidence="2 3">
    <name type="scientific">Corynebacterium sphenisci DSM 44792</name>
    <dbReference type="NCBI Taxonomy" id="1437874"/>
    <lineage>
        <taxon>Bacteria</taxon>
        <taxon>Bacillati</taxon>
        <taxon>Actinomycetota</taxon>
        <taxon>Actinomycetes</taxon>
        <taxon>Mycobacteriales</taxon>
        <taxon>Corynebacteriaceae</taxon>
        <taxon>Corynebacterium</taxon>
    </lineage>
</organism>
<sequence length="169" mass="17674">MLRRVFRRAAKDGKDALWTCALICAADRDRARLVLAHSLAEAWRRCLDEHRDAPVDIARIRTLQFTVVAETGLRMAPLVGATAAAPSEEPLLDSIRRLHAALEPREIAALALADYSPVPEADIAALAGVPAPGFAGWITGVRVRANGAGPVTGPPDPGASSSGPGTAGT</sequence>
<feature type="compositionally biased region" description="Low complexity" evidence="1">
    <location>
        <begin position="158"/>
        <end position="169"/>
    </location>
</feature>
<feature type="region of interest" description="Disordered" evidence="1">
    <location>
        <begin position="148"/>
        <end position="169"/>
    </location>
</feature>
<proteinExistence type="predicted"/>
<protein>
    <submittedName>
        <fullName evidence="2">Uncharacterized protein</fullName>
    </submittedName>
</protein>